<feature type="region of interest" description="Disordered" evidence="8">
    <location>
        <begin position="86"/>
        <end position="114"/>
    </location>
</feature>
<evidence type="ECO:0000256" key="5">
    <source>
        <dbReference type="ARBA" id="ARBA00023180"/>
    </source>
</evidence>
<evidence type="ECO:0000256" key="8">
    <source>
        <dbReference type="SAM" id="MobiDB-lite"/>
    </source>
</evidence>
<evidence type="ECO:0000256" key="7">
    <source>
        <dbReference type="SAM" id="Coils"/>
    </source>
</evidence>
<feature type="transmembrane region" description="Helical" evidence="9">
    <location>
        <begin position="981"/>
        <end position="1007"/>
    </location>
</feature>
<feature type="coiled-coil region" evidence="7">
    <location>
        <begin position="1045"/>
        <end position="1072"/>
    </location>
</feature>
<sequence>MHEAETYLNKKYSTLVVKYSWCFLLLGLVICIALGLSAVLARDLPNFNDPTKGFVPRGKNTLTSRLFVLERVKNELDKQIASAKITNKTKTSSTPSSNNNNNDDDDDDDDLDYEDNINESTLLEDYKTNLNSCAFLSNNDDTCLTNEQVYKLLNNKSDLIKFSKIIEHQINKPNEQMCTSIDLNRHYEVYFESSNKSAKNLLTIDNLLSLCKKQNELMKLFQLDSTCHYTLPQMVAYFSNKTDCSQLNENDITYFISRIQRCHQLYDTGLIRLAGLKRYRQKPIELFEYDSCFRYNFTFLTLEYLLDKTFLSTNQTYFTAMWFLKPKKSKKSLNGDETHTANSAYDLFIRHFYQNQKFDDGSTKISGLNFLDIRISTAMKQIRADMFFVILAISLIVGVTIIYLRSITVALMTNICVMFSFACAYFTYKIALGIDLFPYINLMATFILIGISCDNVFVIFDAWYSEKLDIYNEARLQNRTVEFYGKLTRQQEQQYRRDCDYTMSVIQKKLLNKNSNQQNNNNHNANEIDDDDNEEDEYFDRIKNPDLIRMMKVNDEQMIQMMGGLLRHAAASVFVTSFTTSAAFFTNMITRIAYVQLFGLFMGFCILFNFLMSITMIVSFVIVYEKVCEPLSARFGLFNHFPSIFDKTLSTLTRLSHVIFTVYIPRVIIKFRYILIVIFFICGIIGLIIVFYHPKLSPPKSRRYQFFQLTHPFERFEYQMRDQFLSYINEDKDNVTNPMLIFIFGIEDTDLVHPFYPEDSKINQNKQNLIYNQNIDFYDPKVLRWFDTFLKDLNRSDLFINVQQTYSQWLTIGQLLRGFTTSDKKSLISSNDKEFFVPSTRNQTIDAMERLFRLFKGSNQFQSANANDNIRIGFLPDKITKQIRAFLFTVNMNVTFNSYSVQNAYYNKLQTYFEKCLEKIKLEGGSNEHVYKQVKHGWFVSPQFLFYDLMREVIRGTYTSLIFSMLFALVVLLLTSGNVLITIYAMTTITFIIADTVAVFVLCGWELNILETIIIIMSVGLSVDFTVHYGVAYIKADWKKNQAHIKISLNQLNSHDNNNKKLNEQKSLENENMFQIIEKKQKYGNLQRFRRIKNSLIRVGSAVFVAGFTSFLAGLSMAPSKLTSFSQMGFFLMLIMFISWLFATWFFLPLLSFIGPIDQFGDIPFGKLCRCGKSSASPIVEAGSLNDNEENINVERKLNDEQSQLATIPATGFYASEHRHLADNYIRFCFAKKDETLDKAIEILRKLKKN</sequence>
<dbReference type="PANTHER" id="PTHR45951">
    <property type="entry name" value="PROTEIN DISPATCHED-RELATED"/>
    <property type="match status" value="1"/>
</dbReference>
<feature type="compositionally biased region" description="Low complexity" evidence="8">
    <location>
        <begin position="514"/>
        <end position="525"/>
    </location>
</feature>
<evidence type="ECO:0000256" key="4">
    <source>
        <dbReference type="ARBA" id="ARBA00023136"/>
    </source>
</evidence>
<feature type="transmembrane region" description="Helical" evidence="9">
    <location>
        <begin position="411"/>
        <end position="428"/>
    </location>
</feature>
<comment type="subcellular location">
    <subcellularLocation>
        <location evidence="1">Membrane</location>
        <topology evidence="1">Multi-pass membrane protein</topology>
    </subcellularLocation>
</comment>
<protein>
    <recommendedName>
        <fullName evidence="10">SSD domain-containing protein</fullName>
    </recommendedName>
</protein>
<evidence type="ECO:0000256" key="9">
    <source>
        <dbReference type="SAM" id="Phobius"/>
    </source>
</evidence>
<dbReference type="PANTHER" id="PTHR45951:SF3">
    <property type="entry name" value="PROTEIN DISPATCHED"/>
    <property type="match status" value="1"/>
</dbReference>
<evidence type="ECO:0000256" key="3">
    <source>
        <dbReference type="ARBA" id="ARBA00022989"/>
    </source>
</evidence>
<dbReference type="Gene3D" id="1.20.1640.10">
    <property type="entry name" value="Multidrug efflux transporter AcrB transmembrane domain"/>
    <property type="match status" value="2"/>
</dbReference>
<dbReference type="OrthoDB" id="193905at2759"/>
<dbReference type="Proteomes" id="UP000663891">
    <property type="component" value="Unassembled WGS sequence"/>
</dbReference>
<evidence type="ECO:0000256" key="1">
    <source>
        <dbReference type="ARBA" id="ARBA00004141"/>
    </source>
</evidence>
<dbReference type="Gene3D" id="3.90.1150.10">
    <property type="entry name" value="Aspartate Aminotransferase, domain 1"/>
    <property type="match status" value="1"/>
</dbReference>
<feature type="compositionally biased region" description="Low complexity" evidence="8">
    <location>
        <begin position="86"/>
        <end position="101"/>
    </location>
</feature>
<accession>A0A814F3X1</accession>
<gene>
    <name evidence="12" type="ORF">OKA104_LOCUS12630</name>
    <name evidence="11" type="ORF">VCS650_LOCUS13648</name>
</gene>
<feature type="transmembrane region" description="Helical" evidence="9">
    <location>
        <begin position="673"/>
        <end position="693"/>
    </location>
</feature>
<name>A0A814F3X1_9BILA</name>
<dbReference type="GO" id="GO:0007224">
    <property type="term" value="P:smoothened signaling pathway"/>
    <property type="evidence" value="ECO:0007669"/>
    <property type="project" value="TreeGrafter"/>
</dbReference>
<feature type="transmembrane region" description="Helical" evidence="9">
    <location>
        <begin position="386"/>
        <end position="404"/>
    </location>
</feature>
<feature type="transmembrane region" description="Helical" evidence="9">
    <location>
        <begin position="440"/>
        <end position="460"/>
    </location>
</feature>
<evidence type="ECO:0000313" key="11">
    <source>
        <dbReference type="EMBL" id="CAF0980649.1"/>
    </source>
</evidence>
<dbReference type="InterPro" id="IPR052081">
    <property type="entry name" value="Dispatched_Hh_regulator"/>
</dbReference>
<dbReference type="EMBL" id="CAJOAY010000613">
    <property type="protein sequence ID" value="CAF3702950.1"/>
    <property type="molecule type" value="Genomic_DNA"/>
</dbReference>
<evidence type="ECO:0000313" key="12">
    <source>
        <dbReference type="EMBL" id="CAF3702950.1"/>
    </source>
</evidence>
<dbReference type="Proteomes" id="UP000663881">
    <property type="component" value="Unassembled WGS sequence"/>
</dbReference>
<reference evidence="11" key="1">
    <citation type="submission" date="2021-02" db="EMBL/GenBank/DDBJ databases">
        <authorList>
            <person name="Nowell W R."/>
        </authorList>
    </citation>
    <scope>NUCLEOTIDE SEQUENCE</scope>
</reference>
<comment type="caution">
    <text evidence="11">The sequence shown here is derived from an EMBL/GenBank/DDBJ whole genome shotgun (WGS) entry which is preliminary data.</text>
</comment>
<feature type="transmembrane region" description="Helical" evidence="9">
    <location>
        <begin position="597"/>
        <end position="624"/>
    </location>
</feature>
<organism evidence="11 13">
    <name type="scientific">Adineta steineri</name>
    <dbReference type="NCBI Taxonomy" id="433720"/>
    <lineage>
        <taxon>Eukaryota</taxon>
        <taxon>Metazoa</taxon>
        <taxon>Spiralia</taxon>
        <taxon>Gnathifera</taxon>
        <taxon>Rotifera</taxon>
        <taxon>Eurotatoria</taxon>
        <taxon>Bdelloidea</taxon>
        <taxon>Adinetida</taxon>
        <taxon>Adinetidae</taxon>
        <taxon>Adineta</taxon>
    </lineage>
</organism>
<feature type="transmembrane region" description="Helical" evidence="9">
    <location>
        <begin position="956"/>
        <end position="974"/>
    </location>
</feature>
<keyword evidence="3 9" id="KW-1133">Transmembrane helix</keyword>
<comment type="similarity">
    <text evidence="6">Belongs to the dispatched family.</text>
</comment>
<keyword evidence="2 9" id="KW-0812">Transmembrane</keyword>
<dbReference type="PROSITE" id="PS50156">
    <property type="entry name" value="SSD"/>
    <property type="match status" value="1"/>
</dbReference>
<dbReference type="InterPro" id="IPR003392">
    <property type="entry name" value="PTHD_SSD"/>
</dbReference>
<dbReference type="GO" id="GO:0016020">
    <property type="term" value="C:membrane"/>
    <property type="evidence" value="ECO:0007669"/>
    <property type="project" value="UniProtKB-SubCell"/>
</dbReference>
<dbReference type="AlphaFoldDB" id="A0A814F3X1"/>
<feature type="region of interest" description="Disordered" evidence="8">
    <location>
        <begin position="514"/>
        <end position="534"/>
    </location>
</feature>
<evidence type="ECO:0000313" key="13">
    <source>
        <dbReference type="Proteomes" id="UP000663891"/>
    </source>
</evidence>
<feature type="transmembrane region" description="Helical" evidence="9">
    <location>
        <begin position="1096"/>
        <end position="1118"/>
    </location>
</feature>
<dbReference type="SUPFAM" id="SSF82866">
    <property type="entry name" value="Multidrug efflux transporter AcrB transmembrane domain"/>
    <property type="match status" value="2"/>
</dbReference>
<evidence type="ECO:0000259" key="10">
    <source>
        <dbReference type="PROSITE" id="PS50156"/>
    </source>
</evidence>
<proteinExistence type="inferred from homology"/>
<dbReference type="GO" id="GO:0022857">
    <property type="term" value="F:transmembrane transporter activity"/>
    <property type="evidence" value="ECO:0007669"/>
    <property type="project" value="TreeGrafter"/>
</dbReference>
<keyword evidence="7" id="KW-0175">Coiled coil</keyword>
<keyword evidence="4 9" id="KW-0472">Membrane</keyword>
<dbReference type="InterPro" id="IPR015422">
    <property type="entry name" value="PyrdxlP-dep_Trfase_small"/>
</dbReference>
<dbReference type="Pfam" id="PF02460">
    <property type="entry name" value="Patched"/>
    <property type="match status" value="1"/>
</dbReference>
<keyword evidence="5" id="KW-0325">Glycoprotein</keyword>
<feature type="transmembrane region" description="Helical" evidence="9">
    <location>
        <begin position="1013"/>
        <end position="1034"/>
    </location>
</feature>
<feature type="transmembrane region" description="Helical" evidence="9">
    <location>
        <begin position="1130"/>
        <end position="1151"/>
    </location>
</feature>
<feature type="transmembrane region" description="Helical" evidence="9">
    <location>
        <begin position="565"/>
        <end position="585"/>
    </location>
</feature>
<evidence type="ECO:0000256" key="6">
    <source>
        <dbReference type="ARBA" id="ARBA00038046"/>
    </source>
</evidence>
<feature type="transmembrane region" description="Helical" evidence="9">
    <location>
        <begin position="21"/>
        <end position="41"/>
    </location>
</feature>
<feature type="compositionally biased region" description="Acidic residues" evidence="8">
    <location>
        <begin position="102"/>
        <end position="114"/>
    </location>
</feature>
<evidence type="ECO:0000256" key="2">
    <source>
        <dbReference type="ARBA" id="ARBA00022692"/>
    </source>
</evidence>
<dbReference type="EMBL" id="CAJNON010000111">
    <property type="protein sequence ID" value="CAF0980649.1"/>
    <property type="molecule type" value="Genomic_DNA"/>
</dbReference>
<dbReference type="InterPro" id="IPR000731">
    <property type="entry name" value="SSD"/>
</dbReference>
<feature type="domain" description="SSD" evidence="10">
    <location>
        <begin position="432"/>
        <end position="623"/>
    </location>
</feature>